<evidence type="ECO:0008006" key="4">
    <source>
        <dbReference type="Google" id="ProtNLM"/>
    </source>
</evidence>
<dbReference type="EMBL" id="JABWMH010000004">
    <property type="protein sequence ID" value="NVD29008.1"/>
    <property type="molecule type" value="Genomic_DNA"/>
</dbReference>
<dbReference type="Proteomes" id="UP000652427">
    <property type="component" value="Unassembled WGS sequence"/>
</dbReference>
<protein>
    <recommendedName>
        <fullName evidence="4">Disulfide bond formation protein B</fullName>
    </recommendedName>
</protein>
<name>A0ABX2N5Y1_9SPHN</name>
<proteinExistence type="predicted"/>
<dbReference type="RefSeq" id="WP_176280446.1">
    <property type="nucleotide sequence ID" value="NZ_JABWMH010000004.1"/>
</dbReference>
<keyword evidence="1" id="KW-0812">Transmembrane</keyword>
<keyword evidence="3" id="KW-1185">Reference proteome</keyword>
<dbReference type="InterPro" id="IPR023380">
    <property type="entry name" value="DsbB-like_sf"/>
</dbReference>
<evidence type="ECO:0000313" key="3">
    <source>
        <dbReference type="Proteomes" id="UP000652427"/>
    </source>
</evidence>
<gene>
    <name evidence="2" type="ORF">HUO14_13995</name>
</gene>
<feature type="transmembrane region" description="Helical" evidence="1">
    <location>
        <begin position="7"/>
        <end position="27"/>
    </location>
</feature>
<sequence>MPSFELLLKYRIHIAILAILISLFAWATEWADWVYVCPFCRAQRTVIGLLGLLLLANPRHWLNRWIASTLAIFGLIVAGMQHFNGWKKIMSGDFTWGDYWYANAWVLSGCAMFIITGLILYLWAWRPSEAETGDQ</sequence>
<accession>A0ABX2N5Y1</accession>
<feature type="transmembrane region" description="Helical" evidence="1">
    <location>
        <begin position="100"/>
        <end position="123"/>
    </location>
</feature>
<feature type="transmembrane region" description="Helical" evidence="1">
    <location>
        <begin position="62"/>
        <end position="80"/>
    </location>
</feature>
<keyword evidence="1" id="KW-0472">Membrane</keyword>
<comment type="caution">
    <text evidence="2">The sequence shown here is derived from an EMBL/GenBank/DDBJ whole genome shotgun (WGS) entry which is preliminary data.</text>
</comment>
<keyword evidence="1" id="KW-1133">Transmembrane helix</keyword>
<dbReference type="SUPFAM" id="SSF158442">
    <property type="entry name" value="DsbB-like"/>
    <property type="match status" value="1"/>
</dbReference>
<evidence type="ECO:0000313" key="2">
    <source>
        <dbReference type="EMBL" id="NVD29008.1"/>
    </source>
</evidence>
<organism evidence="2 3">
    <name type="scientific">Parasphingorhabdus flavimaris</name>
    <dbReference type="NCBI Taxonomy" id="266812"/>
    <lineage>
        <taxon>Bacteria</taxon>
        <taxon>Pseudomonadati</taxon>
        <taxon>Pseudomonadota</taxon>
        <taxon>Alphaproteobacteria</taxon>
        <taxon>Sphingomonadales</taxon>
        <taxon>Sphingomonadaceae</taxon>
        <taxon>Parasphingorhabdus</taxon>
    </lineage>
</organism>
<reference evidence="2 3" key="1">
    <citation type="submission" date="2020-06" db="EMBL/GenBank/DDBJ databases">
        <authorList>
            <person name="Kim S.-J."/>
            <person name="Park S.-J."/>
        </authorList>
    </citation>
    <scope>NUCLEOTIDE SEQUENCE [LARGE SCALE GENOMIC DNA]</scope>
    <source>
        <strain evidence="2 3">SW-151</strain>
    </source>
</reference>
<evidence type="ECO:0000256" key="1">
    <source>
        <dbReference type="SAM" id="Phobius"/>
    </source>
</evidence>